<dbReference type="InterPro" id="IPR058927">
    <property type="entry name" value="OB_2TM"/>
</dbReference>
<keyword evidence="1" id="KW-0812">Transmembrane</keyword>
<keyword evidence="1" id="KW-0472">Membrane</keyword>
<reference evidence="3" key="1">
    <citation type="journal article" date="2015" name="J. Biotechnol.">
        <title>Complete genome sequence of Haloferax gibbonsii strain ARA6, a potential producer of polyhydroxyalkanoates and halocins isolated from Araruama, Rio de Janeiro, Brasil.</title>
        <authorList>
            <person name="Pinto L.H."/>
            <person name="D'Alincourt Carvalho-Assef A.P."/>
            <person name="Vieira R.P."/>
            <person name="Clementino M.M."/>
            <person name="Albano R.M."/>
        </authorList>
    </citation>
    <scope>NUCLEOTIDE SEQUENCE [LARGE SCALE GENOMIC DNA]</scope>
    <source>
        <strain evidence="3">ARA6</strain>
        <plasmid evidence="3">Plasmid pHG3</plasmid>
    </source>
</reference>
<protein>
    <submittedName>
        <fullName evidence="2">Uncharacterized protein</fullName>
    </submittedName>
</protein>
<evidence type="ECO:0000313" key="3">
    <source>
        <dbReference type="Proteomes" id="UP000066124"/>
    </source>
</evidence>
<keyword evidence="1" id="KW-1133">Transmembrane helix</keyword>
<dbReference type="GeneID" id="25247994"/>
<dbReference type="AlphaFoldDB" id="A0A0K1IZD0"/>
<gene>
    <name evidence="2" type="ORF">ABY42_18550</name>
</gene>
<geneLocation type="plasmid" evidence="2 3">
    <name>pHG3</name>
</geneLocation>
<evidence type="ECO:0000313" key="2">
    <source>
        <dbReference type="EMBL" id="AKU09821.1"/>
    </source>
</evidence>
<dbReference type="Pfam" id="PF26045">
    <property type="entry name" value="OB_2TM_halo"/>
    <property type="match status" value="1"/>
</dbReference>
<sequence>MGAYPEGEHLNKNYDTWVGEKATVWATVVETDPLVVEDTYGSGKSIRLSITDTSLQPTLGERVVVYGIVKPNHTLSVLNAFTIPATNFLYMYTVSFLSGLWVFARTVRGWRVDTRAWSLEPRQHMLSWSELLGRANAIVGRTRSEDA</sequence>
<organism evidence="2 3">
    <name type="scientific">Haloferax gibbonsii</name>
    <dbReference type="NCBI Taxonomy" id="35746"/>
    <lineage>
        <taxon>Archaea</taxon>
        <taxon>Methanobacteriati</taxon>
        <taxon>Methanobacteriota</taxon>
        <taxon>Stenosarchaea group</taxon>
        <taxon>Halobacteria</taxon>
        <taxon>Halobacteriales</taxon>
        <taxon>Haloferacaceae</taxon>
        <taxon>Haloferax</taxon>
    </lineage>
</organism>
<dbReference type="EMBL" id="CP011950">
    <property type="protein sequence ID" value="AKU09821.1"/>
    <property type="molecule type" value="Genomic_DNA"/>
</dbReference>
<keyword evidence="2" id="KW-0614">Plasmid</keyword>
<proteinExistence type="predicted"/>
<dbReference type="Proteomes" id="UP000066124">
    <property type="component" value="Plasmid pHG3"/>
</dbReference>
<name>A0A0K1IZD0_HALGI</name>
<dbReference type="KEGG" id="hgi:ABY42_18550"/>
<feature type="transmembrane region" description="Helical" evidence="1">
    <location>
        <begin position="88"/>
        <end position="107"/>
    </location>
</feature>
<evidence type="ECO:0000256" key="1">
    <source>
        <dbReference type="SAM" id="Phobius"/>
    </source>
</evidence>
<dbReference type="RefSeq" id="WP_050460437.1">
    <property type="nucleotide sequence ID" value="NZ_CP011950.1"/>
</dbReference>
<accession>A0A0K1IZD0</accession>